<keyword evidence="4" id="KW-1185">Reference proteome</keyword>
<proteinExistence type="inferred from homology"/>
<dbReference type="InterPro" id="IPR023606">
    <property type="entry name" value="CoA-Trfase_III_dom_1_sf"/>
</dbReference>
<dbReference type="GO" id="GO:0047369">
    <property type="term" value="F:succinate-hydroxymethylglutarate CoA-transferase activity"/>
    <property type="evidence" value="ECO:0007669"/>
    <property type="project" value="TreeGrafter"/>
</dbReference>
<dbReference type="InterPro" id="IPR050483">
    <property type="entry name" value="CoA-transferase_III_domain"/>
</dbReference>
<dbReference type="AlphaFoldDB" id="A0A8D2FCF0"/>
<reference evidence="3" key="1">
    <citation type="submission" date="2018-05" db="EMBL/GenBank/DDBJ databases">
        <title>Whole genome of Theropithecus gelada.</title>
        <authorList>
            <person name="Chiou K.L."/>
            <person name="Snyder-Mackler N."/>
        </authorList>
    </citation>
    <scope>NUCLEOTIDE SEQUENCE [LARGE SCALE GENOMIC DNA]</scope>
</reference>
<dbReference type="PANTHER" id="PTHR48207:SF3">
    <property type="entry name" value="SUCCINATE--HYDROXYMETHYLGLUTARATE COA-TRANSFERASE"/>
    <property type="match status" value="1"/>
</dbReference>
<dbReference type="FunFam" id="3.30.1540.10:FF:000005">
    <property type="entry name" value="succinate--hydroxymethylglutarate CoA-transferase isoform X4"/>
    <property type="match status" value="1"/>
</dbReference>
<comment type="similarity">
    <text evidence="1">Belongs to the CoA-transferase III family.</text>
</comment>
<dbReference type="Proteomes" id="UP000694411">
    <property type="component" value="Chromosome 3"/>
</dbReference>
<organism evidence="3 4">
    <name type="scientific">Theropithecus gelada</name>
    <name type="common">Gelada baboon</name>
    <dbReference type="NCBI Taxonomy" id="9565"/>
    <lineage>
        <taxon>Eukaryota</taxon>
        <taxon>Metazoa</taxon>
        <taxon>Chordata</taxon>
        <taxon>Craniata</taxon>
        <taxon>Vertebrata</taxon>
        <taxon>Euteleostomi</taxon>
        <taxon>Mammalia</taxon>
        <taxon>Eutheria</taxon>
        <taxon>Euarchontoglires</taxon>
        <taxon>Primates</taxon>
        <taxon>Haplorrhini</taxon>
        <taxon>Catarrhini</taxon>
        <taxon>Cercopithecidae</taxon>
        <taxon>Cercopithecinae</taxon>
        <taxon>Theropithecus</taxon>
    </lineage>
</organism>
<protein>
    <submittedName>
        <fullName evidence="3">Succinyl-CoA:glutarate-CoA transferase</fullName>
    </submittedName>
</protein>
<evidence type="ECO:0000256" key="2">
    <source>
        <dbReference type="ARBA" id="ARBA00022679"/>
    </source>
</evidence>
<dbReference type="PANTHER" id="PTHR48207">
    <property type="entry name" value="SUCCINATE--HYDROXYMETHYLGLUTARATE COA-TRANSFERASE"/>
    <property type="match status" value="1"/>
</dbReference>
<accession>A0A8D2FCF0</accession>
<keyword evidence="2" id="KW-0808">Transferase</keyword>
<evidence type="ECO:0000256" key="1">
    <source>
        <dbReference type="ARBA" id="ARBA00008383"/>
    </source>
</evidence>
<dbReference type="Ensembl" id="ENSTGET00000021428.1">
    <property type="protein sequence ID" value="ENSTGEP00000017956.1"/>
    <property type="gene ID" value="ENSTGEG00000014496.1"/>
</dbReference>
<dbReference type="Gene3D" id="3.40.50.10540">
    <property type="entry name" value="Crotonobetainyl-coa:carnitine coa-transferase, domain 1"/>
    <property type="match status" value="3"/>
</dbReference>
<dbReference type="GO" id="GO:0005739">
    <property type="term" value="C:mitochondrion"/>
    <property type="evidence" value="ECO:0007669"/>
    <property type="project" value="TreeGrafter"/>
</dbReference>
<reference evidence="3" key="3">
    <citation type="submission" date="2025-09" db="UniProtKB">
        <authorList>
            <consortium name="Ensembl"/>
        </authorList>
    </citation>
    <scope>IDENTIFICATION</scope>
</reference>
<evidence type="ECO:0000313" key="3">
    <source>
        <dbReference type="Ensembl" id="ENSTGEP00000017956.1"/>
    </source>
</evidence>
<evidence type="ECO:0000313" key="4">
    <source>
        <dbReference type="Proteomes" id="UP000694411"/>
    </source>
</evidence>
<dbReference type="Pfam" id="PF02515">
    <property type="entry name" value="CoA_transf_3"/>
    <property type="match status" value="2"/>
</dbReference>
<dbReference type="SUPFAM" id="SSF89796">
    <property type="entry name" value="CoA-transferase family III (CaiB/BaiF)"/>
    <property type="match status" value="1"/>
</dbReference>
<sequence>MPSETHAMLATLARVAALRRTCLFSGRGGGRGLWTGRPQSDMNNIKPLEGVKILDLTRILAGPFATMNLGDLGAEVIKVERPGVGDDTRTWGPPFVGTESTYYLSVNRNKKSIAVNIKDPKGVKIIKELAAVCDVFVENYVPGKLSAMGLGYEDIDKIAPHIIYCSITDGEPVRPGVAMTDLATGLYAYGAIMAGLIQKYKTGKGLFIDCNLLSSQVACLSHIAANYLIVRKEAKRWGTAHGSIVPYQAFKTKDGYIVVGAGNNQQFATVCKILDLPELIDDSKYKTNHLRVQNRKELIKILSERFEEELTSKWLHLFEGSGVPYGPINNMKNVFAEPQVLHNSLIMEMEHPTVGKISVPGPAVRYSKFKMSEARPPPLLGQHTMHILKEVLRYDDGAIGELLSAGVVAQHETH</sequence>
<name>A0A8D2FCF0_THEGE</name>
<dbReference type="InterPro" id="IPR003673">
    <property type="entry name" value="CoA-Trfase_fam_III"/>
</dbReference>
<reference evidence="3" key="2">
    <citation type="submission" date="2025-08" db="UniProtKB">
        <authorList>
            <consortium name="Ensembl"/>
        </authorList>
    </citation>
    <scope>IDENTIFICATION</scope>
</reference>